<sequence length="148" mass="15702">MSHANDPDVVRRLLSTPATWAVVGLSANTSRTAYGVSSWLVDRLGLRVVPVNPRGESAFGEAGYRHLSDLPDPAPGEHVAVVDCFVNSRRVGEVVDEAIAQRDRLGIEAVWLQLGVVDEAAAARATAAGLDVVMDTCPKIEFPTLGLG</sequence>
<dbReference type="RefSeq" id="WP_345715133.1">
    <property type="nucleotide sequence ID" value="NZ_BAABFP010000002.1"/>
</dbReference>
<evidence type="ECO:0000313" key="3">
    <source>
        <dbReference type="Proteomes" id="UP001596189"/>
    </source>
</evidence>
<reference evidence="3" key="1">
    <citation type="journal article" date="2019" name="Int. J. Syst. Evol. Microbiol.">
        <title>The Global Catalogue of Microorganisms (GCM) 10K type strain sequencing project: providing services to taxonomists for standard genome sequencing and annotation.</title>
        <authorList>
            <consortium name="The Broad Institute Genomics Platform"/>
            <consortium name="The Broad Institute Genome Sequencing Center for Infectious Disease"/>
            <person name="Wu L."/>
            <person name="Ma J."/>
        </authorList>
    </citation>
    <scope>NUCLEOTIDE SEQUENCE [LARGE SCALE GENOMIC DNA]</scope>
    <source>
        <strain evidence="3">KACC 14249</strain>
    </source>
</reference>
<proteinExistence type="predicted"/>
<evidence type="ECO:0000313" key="2">
    <source>
        <dbReference type="EMBL" id="MFC6008176.1"/>
    </source>
</evidence>
<dbReference type="Proteomes" id="UP001596189">
    <property type="component" value="Unassembled WGS sequence"/>
</dbReference>
<dbReference type="Pfam" id="PF13380">
    <property type="entry name" value="CoA_binding_2"/>
    <property type="match status" value="1"/>
</dbReference>
<dbReference type="PANTHER" id="PTHR33303:SF2">
    <property type="entry name" value="COA-BINDING DOMAIN-CONTAINING PROTEIN"/>
    <property type="match status" value="1"/>
</dbReference>
<keyword evidence="3" id="KW-1185">Reference proteome</keyword>
<feature type="domain" description="CoA-binding" evidence="1">
    <location>
        <begin position="14"/>
        <end position="116"/>
    </location>
</feature>
<dbReference type="Gene3D" id="3.40.50.720">
    <property type="entry name" value="NAD(P)-binding Rossmann-like Domain"/>
    <property type="match status" value="1"/>
</dbReference>
<gene>
    <name evidence="2" type="ORF">ACFQDO_13655</name>
</gene>
<dbReference type="InterPro" id="IPR036291">
    <property type="entry name" value="NAD(P)-bd_dom_sf"/>
</dbReference>
<protein>
    <submittedName>
        <fullName evidence="2">CoA-binding protein</fullName>
    </submittedName>
</protein>
<comment type="caution">
    <text evidence="2">The sequence shown here is derived from an EMBL/GenBank/DDBJ whole genome shotgun (WGS) entry which is preliminary data.</text>
</comment>
<dbReference type="PANTHER" id="PTHR33303">
    <property type="entry name" value="CYTOPLASMIC PROTEIN-RELATED"/>
    <property type="match status" value="1"/>
</dbReference>
<organism evidence="2 3">
    <name type="scientific">Angustibacter luteus</name>
    <dbReference type="NCBI Taxonomy" id="658456"/>
    <lineage>
        <taxon>Bacteria</taxon>
        <taxon>Bacillati</taxon>
        <taxon>Actinomycetota</taxon>
        <taxon>Actinomycetes</taxon>
        <taxon>Kineosporiales</taxon>
        <taxon>Kineosporiaceae</taxon>
    </lineage>
</organism>
<dbReference type="SUPFAM" id="SSF51735">
    <property type="entry name" value="NAD(P)-binding Rossmann-fold domains"/>
    <property type="match status" value="1"/>
</dbReference>
<dbReference type="SMART" id="SM00881">
    <property type="entry name" value="CoA_binding"/>
    <property type="match status" value="1"/>
</dbReference>
<name>A0ABW1JH24_9ACTN</name>
<dbReference type="EMBL" id="JBHSRD010000004">
    <property type="protein sequence ID" value="MFC6008176.1"/>
    <property type="molecule type" value="Genomic_DNA"/>
</dbReference>
<evidence type="ECO:0000259" key="1">
    <source>
        <dbReference type="SMART" id="SM00881"/>
    </source>
</evidence>
<accession>A0ABW1JH24</accession>
<dbReference type="InterPro" id="IPR003781">
    <property type="entry name" value="CoA-bd"/>
</dbReference>